<dbReference type="EMBL" id="APVH01000016">
    <property type="protein sequence ID" value="EPX83372.1"/>
    <property type="molecule type" value="Genomic_DNA"/>
</dbReference>
<evidence type="ECO:0000313" key="1">
    <source>
        <dbReference type="EMBL" id="EPX83372.1"/>
    </source>
</evidence>
<sequence>MGHKKRSSRMPVNRITYDFIAAVYGKTFAETFFVQVSPVTW</sequence>
<reference evidence="2" key="1">
    <citation type="journal article" date="2014" name="Stand. Genomic Sci.">
        <title>Genome sequence of the exopolysaccharide-producing Salipiger mucosus type strain (DSM 16094(T)), a moderately halophilic member of the Roseobacter clade.</title>
        <authorList>
            <person name="Riedel T."/>
            <person name="Spring S."/>
            <person name="Fiebig A."/>
            <person name="Petersen J."/>
            <person name="Kyrpides N.C."/>
            <person name="Goker M."/>
            <person name="Klenk H.P."/>
        </authorList>
    </citation>
    <scope>NUCLEOTIDE SEQUENCE [LARGE SCALE GENOMIC DNA]</scope>
    <source>
        <strain evidence="2">DSM 16094</strain>
    </source>
</reference>
<protein>
    <submittedName>
        <fullName evidence="1">Uncharacterized protein</fullName>
    </submittedName>
</protein>
<dbReference type="AlphaFoldDB" id="S9QUV4"/>
<evidence type="ECO:0000313" key="2">
    <source>
        <dbReference type="Proteomes" id="UP000015347"/>
    </source>
</evidence>
<dbReference type="HOGENOM" id="CLU_3276403_0_0_5"/>
<keyword evidence="2" id="KW-1185">Reference proteome</keyword>
<organism evidence="1 2">
    <name type="scientific">Salipiger mucosus DSM 16094</name>
    <dbReference type="NCBI Taxonomy" id="1123237"/>
    <lineage>
        <taxon>Bacteria</taxon>
        <taxon>Pseudomonadati</taxon>
        <taxon>Pseudomonadota</taxon>
        <taxon>Alphaproteobacteria</taxon>
        <taxon>Rhodobacterales</taxon>
        <taxon>Roseobacteraceae</taxon>
        <taxon>Salipiger</taxon>
    </lineage>
</organism>
<name>S9QUV4_9RHOB</name>
<proteinExistence type="predicted"/>
<dbReference type="STRING" id="1123237.Salmuc_01034"/>
<gene>
    <name evidence="1" type="ORF">Salmuc_01034</name>
</gene>
<comment type="caution">
    <text evidence="1">The sequence shown here is derived from an EMBL/GenBank/DDBJ whole genome shotgun (WGS) entry which is preliminary data.</text>
</comment>
<dbReference type="Proteomes" id="UP000015347">
    <property type="component" value="Unassembled WGS sequence"/>
</dbReference>
<accession>S9QUV4</accession>